<protein>
    <recommendedName>
        <fullName evidence="1">JmjC domain-containing protein</fullName>
    </recommendedName>
</protein>
<dbReference type="RefSeq" id="XP_060299339.1">
    <property type="nucleotide sequence ID" value="XM_060436123.1"/>
</dbReference>
<evidence type="ECO:0000313" key="2">
    <source>
        <dbReference type="EMBL" id="KAK0723415.1"/>
    </source>
</evidence>
<reference evidence="2" key="1">
    <citation type="submission" date="2023-06" db="EMBL/GenBank/DDBJ databases">
        <title>Genome-scale phylogeny and comparative genomics of the fungal order Sordariales.</title>
        <authorList>
            <consortium name="Lawrence Berkeley National Laboratory"/>
            <person name="Hensen N."/>
            <person name="Bonometti L."/>
            <person name="Westerberg I."/>
            <person name="Brannstrom I.O."/>
            <person name="Guillou S."/>
            <person name="Cros-Aarteil S."/>
            <person name="Calhoun S."/>
            <person name="Haridas S."/>
            <person name="Kuo A."/>
            <person name="Mondo S."/>
            <person name="Pangilinan J."/>
            <person name="Riley R."/>
            <person name="LaButti K."/>
            <person name="Andreopoulos B."/>
            <person name="Lipzen A."/>
            <person name="Chen C."/>
            <person name="Yanf M."/>
            <person name="Daum C."/>
            <person name="Ng V."/>
            <person name="Clum A."/>
            <person name="Steindorff A."/>
            <person name="Ohm R."/>
            <person name="Martin F."/>
            <person name="Silar P."/>
            <person name="Natvig D."/>
            <person name="Lalanne C."/>
            <person name="Gautier V."/>
            <person name="Ament-velasquez S.L."/>
            <person name="Kruys A."/>
            <person name="Hutchinson M.I."/>
            <person name="Powell A.J."/>
            <person name="Barry K."/>
            <person name="Miller A.N."/>
            <person name="Grigoriev I.V."/>
            <person name="Debuchy R."/>
            <person name="Gladieux P."/>
            <person name="Thoren M.H."/>
            <person name="Johannesson H."/>
        </authorList>
    </citation>
    <scope>NUCLEOTIDE SEQUENCE</scope>
    <source>
        <strain evidence="2">SMH2392-1A</strain>
    </source>
</reference>
<gene>
    <name evidence="2" type="ORF">B0T26DRAFT_623646</name>
</gene>
<feature type="domain" description="JmjC" evidence="1">
    <location>
        <begin position="68"/>
        <end position="242"/>
    </location>
</feature>
<dbReference type="PROSITE" id="PS51184">
    <property type="entry name" value="JMJC"/>
    <property type="match status" value="1"/>
</dbReference>
<dbReference type="GeneID" id="85319393"/>
<evidence type="ECO:0000259" key="1">
    <source>
        <dbReference type="PROSITE" id="PS51184"/>
    </source>
</evidence>
<dbReference type="Gene3D" id="2.60.120.650">
    <property type="entry name" value="Cupin"/>
    <property type="match status" value="1"/>
</dbReference>
<dbReference type="EMBL" id="JAUIRO010000003">
    <property type="protein sequence ID" value="KAK0723415.1"/>
    <property type="molecule type" value="Genomic_DNA"/>
</dbReference>
<dbReference type="InterPro" id="IPR003347">
    <property type="entry name" value="JmjC_dom"/>
</dbReference>
<organism evidence="2 3">
    <name type="scientific">Lasiosphaeria miniovina</name>
    <dbReference type="NCBI Taxonomy" id="1954250"/>
    <lineage>
        <taxon>Eukaryota</taxon>
        <taxon>Fungi</taxon>
        <taxon>Dikarya</taxon>
        <taxon>Ascomycota</taxon>
        <taxon>Pezizomycotina</taxon>
        <taxon>Sordariomycetes</taxon>
        <taxon>Sordariomycetidae</taxon>
        <taxon>Sordariales</taxon>
        <taxon>Lasiosphaeriaceae</taxon>
        <taxon>Lasiosphaeria</taxon>
    </lineage>
</organism>
<comment type="caution">
    <text evidence="2">The sequence shown here is derived from an EMBL/GenBank/DDBJ whole genome shotgun (WGS) entry which is preliminary data.</text>
</comment>
<evidence type="ECO:0000313" key="3">
    <source>
        <dbReference type="Proteomes" id="UP001172101"/>
    </source>
</evidence>
<keyword evidence="3" id="KW-1185">Reference proteome</keyword>
<dbReference type="Proteomes" id="UP001172101">
    <property type="component" value="Unassembled WGS sequence"/>
</dbReference>
<proteinExistence type="predicted"/>
<accession>A0AA40AWP3</accession>
<dbReference type="AlphaFoldDB" id="A0AA40AWP3"/>
<dbReference type="SUPFAM" id="SSF51197">
    <property type="entry name" value="Clavaminate synthase-like"/>
    <property type="match status" value="1"/>
</dbReference>
<feature type="non-terminal residue" evidence="2">
    <location>
        <position position="275"/>
    </location>
</feature>
<feature type="non-terminal residue" evidence="2">
    <location>
        <position position="1"/>
    </location>
</feature>
<sequence length="275" mass="31596">VDVPLFTQSQQLFQWRGVDRLISQFFSRIRDLGLNRTVSVQIPSRALQEESCERKTLLDVQDRFLIQQSTNNPWNLLDLQSPIPSALPSFLEGENCQLLLRIRDVALIGNSVERIAAPAQDWNMWRNIIDWALLSEGGYNTAPHMDSHGFSTWITTQEGRIGFGWMSQPSQQEEETWMSDPHNFTGGNWRYVVLSPGQTVFFPSGTIHFVFRVQGEQTFALGGHILQWSGVDRWLKVVIAQMENPEITNEDMEQSALKYVYIAKELLENRIRAGR</sequence>
<name>A0AA40AWP3_9PEZI</name>